<evidence type="ECO:0000256" key="2">
    <source>
        <dbReference type="ARBA" id="ARBA00023125"/>
    </source>
</evidence>
<dbReference type="InterPro" id="IPR036388">
    <property type="entry name" value="WH-like_DNA-bd_sf"/>
</dbReference>
<dbReference type="PANTHER" id="PTHR44846">
    <property type="entry name" value="MANNOSYL-D-GLYCERATE TRANSPORT/METABOLISM SYSTEM REPRESSOR MNGR-RELATED"/>
    <property type="match status" value="1"/>
</dbReference>
<dbReference type="PANTHER" id="PTHR44846:SF1">
    <property type="entry name" value="MANNOSYL-D-GLYCERATE TRANSPORT_METABOLISM SYSTEM REPRESSOR MNGR-RELATED"/>
    <property type="match status" value="1"/>
</dbReference>
<dbReference type="CDD" id="cd07377">
    <property type="entry name" value="WHTH_GntR"/>
    <property type="match status" value="1"/>
</dbReference>
<dbReference type="InterPro" id="IPR011663">
    <property type="entry name" value="UTRA"/>
</dbReference>
<keyword evidence="6" id="KW-1185">Reference proteome</keyword>
<keyword evidence="2" id="KW-0238">DNA-binding</keyword>
<reference evidence="5 6" key="1">
    <citation type="journal article" date="2013" name="Genome Announc.">
        <title>Draft genome sequences for three mercury-methylating, sulfate-reducing bacteria.</title>
        <authorList>
            <person name="Brown S.D."/>
            <person name="Hurt R.A.Jr."/>
            <person name="Gilmour C.C."/>
            <person name="Elias D.A."/>
        </authorList>
    </citation>
    <scope>NUCLEOTIDE SEQUENCE [LARGE SCALE GENOMIC DNA]</scope>
    <source>
        <strain evidence="5 6">DSM 2059</strain>
    </source>
</reference>
<dbReference type="SMART" id="SM00345">
    <property type="entry name" value="HTH_GNTR"/>
    <property type="match status" value="1"/>
</dbReference>
<keyword evidence="1" id="KW-0805">Transcription regulation</keyword>
<dbReference type="Proteomes" id="UP000014977">
    <property type="component" value="Unassembled WGS sequence"/>
</dbReference>
<sequence length="243" mass="27265">MLNPNAPKPLYHQLAEILLAKIRAGEYPPGSRIPSELMLAEIYGIGRPTVRQAVEVLVRKGLLSRKRGAGTFVQARKAAIDLFSLDGTTASFRKEGLSTTTRIIETIQLKTVSENPENPFGGKSAYVFQRLVEVEKIPVLLEDLYLHPTLFAGVDRFDLVNGSLSEIADEYYYMRPESARQHFRIGYLEDDRTVLLGVGKVTPLLVVNRFLNFPQADNAVYSELFCRTDRYVFSQTLGGLSHE</sequence>
<dbReference type="Pfam" id="PF07702">
    <property type="entry name" value="UTRA"/>
    <property type="match status" value="1"/>
</dbReference>
<accession>S7TMF3</accession>
<dbReference type="InterPro" id="IPR000524">
    <property type="entry name" value="Tscrpt_reg_HTH_GntR"/>
</dbReference>
<dbReference type="SUPFAM" id="SSF64288">
    <property type="entry name" value="Chorismate lyase-like"/>
    <property type="match status" value="1"/>
</dbReference>
<dbReference type="EMBL" id="ATHJ01000096">
    <property type="protein sequence ID" value="EPR37900.1"/>
    <property type="molecule type" value="Genomic_DNA"/>
</dbReference>
<evidence type="ECO:0000313" key="6">
    <source>
        <dbReference type="Proteomes" id="UP000014977"/>
    </source>
</evidence>
<protein>
    <submittedName>
        <fullName evidence="5">Transcriptional regulator, GntR family with UTRA sensor domain containing protein</fullName>
    </submittedName>
</protein>
<comment type="caution">
    <text evidence="5">The sequence shown here is derived from an EMBL/GenBank/DDBJ whole genome shotgun (WGS) entry which is preliminary data.</text>
</comment>
<gene>
    <name evidence="5" type="ORF">dsmv_2940</name>
</gene>
<dbReference type="PRINTS" id="PR00035">
    <property type="entry name" value="HTHGNTR"/>
</dbReference>
<keyword evidence="3" id="KW-0804">Transcription</keyword>
<dbReference type="Gene3D" id="1.10.10.10">
    <property type="entry name" value="Winged helix-like DNA-binding domain superfamily/Winged helix DNA-binding domain"/>
    <property type="match status" value="1"/>
</dbReference>
<name>S7TMF3_DESML</name>
<proteinExistence type="predicted"/>
<dbReference type="OrthoDB" id="9794015at2"/>
<dbReference type="SUPFAM" id="SSF46785">
    <property type="entry name" value="Winged helix' DNA-binding domain"/>
    <property type="match status" value="1"/>
</dbReference>
<evidence type="ECO:0000256" key="1">
    <source>
        <dbReference type="ARBA" id="ARBA00023015"/>
    </source>
</evidence>
<organism evidence="5 6">
    <name type="scientific">Desulfococcus multivorans DSM 2059</name>
    <dbReference type="NCBI Taxonomy" id="1121405"/>
    <lineage>
        <taxon>Bacteria</taxon>
        <taxon>Pseudomonadati</taxon>
        <taxon>Thermodesulfobacteriota</taxon>
        <taxon>Desulfobacteria</taxon>
        <taxon>Desulfobacterales</taxon>
        <taxon>Desulfococcaceae</taxon>
        <taxon>Desulfococcus</taxon>
    </lineage>
</organism>
<evidence type="ECO:0000256" key="3">
    <source>
        <dbReference type="ARBA" id="ARBA00023163"/>
    </source>
</evidence>
<dbReference type="Gene3D" id="3.40.1410.10">
    <property type="entry name" value="Chorismate lyase-like"/>
    <property type="match status" value="1"/>
</dbReference>
<dbReference type="AlphaFoldDB" id="S7TMF3"/>
<dbReference type="FunFam" id="1.10.10.10:FF:000079">
    <property type="entry name" value="GntR family transcriptional regulator"/>
    <property type="match status" value="1"/>
</dbReference>
<evidence type="ECO:0000259" key="4">
    <source>
        <dbReference type="PROSITE" id="PS50949"/>
    </source>
</evidence>
<evidence type="ECO:0000313" key="5">
    <source>
        <dbReference type="EMBL" id="EPR37900.1"/>
    </source>
</evidence>
<dbReference type="GO" id="GO:0003677">
    <property type="term" value="F:DNA binding"/>
    <property type="evidence" value="ECO:0007669"/>
    <property type="project" value="UniProtKB-KW"/>
</dbReference>
<dbReference type="eggNOG" id="COG2188">
    <property type="taxonomic scope" value="Bacteria"/>
</dbReference>
<dbReference type="InterPro" id="IPR036390">
    <property type="entry name" value="WH_DNA-bd_sf"/>
</dbReference>
<dbReference type="PROSITE" id="PS50949">
    <property type="entry name" value="HTH_GNTR"/>
    <property type="match status" value="1"/>
</dbReference>
<dbReference type="InterPro" id="IPR050679">
    <property type="entry name" value="Bact_HTH_transcr_reg"/>
</dbReference>
<dbReference type="SMART" id="SM00866">
    <property type="entry name" value="UTRA"/>
    <property type="match status" value="1"/>
</dbReference>
<dbReference type="RefSeq" id="WP_020878007.1">
    <property type="nucleotide sequence ID" value="NZ_ATHJ01000096.1"/>
</dbReference>
<dbReference type="STRING" id="897.B2D07_14190"/>
<dbReference type="Pfam" id="PF00392">
    <property type="entry name" value="GntR"/>
    <property type="match status" value="1"/>
</dbReference>
<dbReference type="GO" id="GO:0003700">
    <property type="term" value="F:DNA-binding transcription factor activity"/>
    <property type="evidence" value="ECO:0007669"/>
    <property type="project" value="InterPro"/>
</dbReference>
<dbReference type="GO" id="GO:0045892">
    <property type="term" value="P:negative regulation of DNA-templated transcription"/>
    <property type="evidence" value="ECO:0007669"/>
    <property type="project" value="TreeGrafter"/>
</dbReference>
<dbReference type="InterPro" id="IPR028978">
    <property type="entry name" value="Chorismate_lyase_/UTRA_dom_sf"/>
</dbReference>
<feature type="domain" description="HTH gntR-type" evidence="4">
    <location>
        <begin position="8"/>
        <end position="76"/>
    </location>
</feature>